<dbReference type="InterPro" id="IPR001494">
    <property type="entry name" value="Importin-beta_N"/>
</dbReference>
<reference evidence="13 14" key="1">
    <citation type="journal article" date="2007" name="Science">
        <title>Sea anemone genome reveals ancestral eumetazoan gene repertoire and genomic organization.</title>
        <authorList>
            <person name="Putnam N.H."/>
            <person name="Srivastava M."/>
            <person name="Hellsten U."/>
            <person name="Dirks B."/>
            <person name="Chapman J."/>
            <person name="Salamov A."/>
            <person name="Terry A."/>
            <person name="Shapiro H."/>
            <person name="Lindquist E."/>
            <person name="Kapitonov V.V."/>
            <person name="Jurka J."/>
            <person name="Genikhovich G."/>
            <person name="Grigoriev I.V."/>
            <person name="Lucas S.M."/>
            <person name="Steele R.E."/>
            <person name="Finnerty J.R."/>
            <person name="Technau U."/>
            <person name="Martindale M.Q."/>
            <person name="Rokhsar D.S."/>
        </authorList>
    </citation>
    <scope>NUCLEOTIDE SEQUENCE [LARGE SCALE GENOMIC DNA]</scope>
    <source>
        <strain evidence="14">CH2 X CH6</strain>
    </source>
</reference>
<evidence type="ECO:0000256" key="5">
    <source>
        <dbReference type="ARBA" id="ARBA00022553"/>
    </source>
</evidence>
<sequence>MSQETTERPTVEQVRSVISTLYNSPDPHAKEKASEWLGHLQRSVYAWEIADQLLMQNTDVETSYFAAQTMRTKVQYYFHELQPAQHDSLRQSILHHLANRHNASQAIITQLCLALADLAVQMPQWKHVVDELAHRFGSSVESLPLLLELLTVLPEEVDSHHLRVGANRREAVLNELRHSAHTALHLMTTCVEKCSADEKIRIKLFRCAGSWVMLGAFPPQEFVNSKLMAITIETLMNPTQQTSDMLHEAAADFICNALYTAEDLDLHLPLADGLFQKVMALGPAYEAAVNEEDFDRALNLCRVFTEMGESFLHQIVDMPGRDLGDLRTLSILLSCVQHNQYEIAEITFNFWYRLSEAIFKTEDDSKSNVFKPYIEKLIESLSSHCRMEADHEGIPDEESEFSEFRERVSELIKDCVFIVSSTKCFQQMYQSLVSHGSNMSWEFTESILFVMATVARAVALESDVVAQFLPIVLNLPEAVHIAVKYTSIRLIGELADWIEKHPDFLDPIMQFLLSTVQVQSLSSVSAVAVEQICVACHKQMGRHFDVLAQVVIATDSLHMSSEATVGLIKGVCKILEGVESPDKITEGMRRLCSAQVSALNQISHAPANSFPDPTLWLDRLAAVFRSIEYRPSSGKTHPCQVVVEEVWPTLANLCEKYQHDVKIIERCCRCMRFAVRCIGKSAGNLLSPMVDQMVRIYANHKHSCFLYLGSILVDEYGDEEGCVPGLVQMTKALALPTFEILSGEKGLVEHPDTVDDLYRLISRCIQKFPLQFLQCDMANHALQCAIAAATLQHREANSSVMKFLKELILSGAIKVQGLHKDKNDQIHERSSLVRQILSGQGQNIVNGLIHACAGSLPTYMIPEVADVIYELLAFCRQETLQWISHSLSSLPTQSVPGHVIATPEQLREFHNSLSSASNQQGVWKAAKVFSRLFR</sequence>
<keyword evidence="7" id="KW-0007">Acetylation</keyword>
<dbReference type="KEGG" id="nve:5503019"/>
<dbReference type="InterPro" id="IPR057942">
    <property type="entry name" value="TPR_TNPO3_IPO13_3rd"/>
</dbReference>
<keyword evidence="4" id="KW-0963">Cytoplasm</keyword>
<keyword evidence="3" id="KW-0813">Transport</keyword>
<dbReference type="Pfam" id="PF24140">
    <property type="entry name" value="TPR_TNPO3_IPO13_3rd"/>
    <property type="match status" value="1"/>
</dbReference>
<dbReference type="GO" id="GO:0005635">
    <property type="term" value="C:nuclear envelope"/>
    <property type="evidence" value="ECO:0007669"/>
    <property type="project" value="UniProtKB-SubCell"/>
</dbReference>
<dbReference type="GO" id="GO:0031267">
    <property type="term" value="F:small GTPase binding"/>
    <property type="evidence" value="ECO:0007669"/>
    <property type="project" value="InterPro"/>
</dbReference>
<dbReference type="GO" id="GO:0006606">
    <property type="term" value="P:protein import into nucleus"/>
    <property type="evidence" value="ECO:0000318"/>
    <property type="project" value="GO_Central"/>
</dbReference>
<keyword evidence="6" id="KW-0653">Protein transport</keyword>
<keyword evidence="14" id="KW-1185">Reference proteome</keyword>
<dbReference type="InterPro" id="IPR057941">
    <property type="entry name" value="TPR_TNPO3_IPO13_2nd"/>
</dbReference>
<keyword evidence="5" id="KW-0597">Phosphoprotein</keyword>
<comment type="function">
    <text evidence="9">Importin, which transports target proteins into the nucleus. Specifically mediates the nuclear import of splicing factor serine/arginine (SR) proteins, such as RBM4, SFRS1 and SFRS2, by recognizing phosphorylated SR domains. Also mediates the nuclear import of serine/arginine (SR) protein CPSF6, independently of CPSF6 phosphorylation. The nuclear import process is regulated by the small GTPase Ran that partitions between cytoplasm and nucleus in the predominantly GDP- and GTP-bound form, respectively. Importin associates with target cargo proteins in the cytoplasm, and the competitive binding of GTP-bound Ran induces the release of cargos in the nucleus.</text>
</comment>
<dbReference type="InParanoid" id="A7SW84"/>
<feature type="domain" description="Importin N-terminal" evidence="12">
    <location>
        <begin position="33"/>
        <end position="99"/>
    </location>
</feature>
<dbReference type="AlphaFoldDB" id="A7SW84"/>
<evidence type="ECO:0000313" key="13">
    <source>
        <dbReference type="EMBL" id="EDO32037.1"/>
    </source>
</evidence>
<dbReference type="PANTHER" id="PTHR12363">
    <property type="entry name" value="TRANSPORTIN 3 AND IMPORTIN 13"/>
    <property type="match status" value="1"/>
</dbReference>
<dbReference type="InterPro" id="IPR013598">
    <property type="entry name" value="Exportin-1/Importin-b-like"/>
</dbReference>
<evidence type="ECO:0000256" key="4">
    <source>
        <dbReference type="ARBA" id="ARBA00022490"/>
    </source>
</evidence>
<dbReference type="InterPro" id="IPR058537">
    <property type="entry name" value="TPR_TNPO3_IPO13_4th"/>
</dbReference>
<evidence type="ECO:0000256" key="9">
    <source>
        <dbReference type="ARBA" id="ARBA00060097"/>
    </source>
</evidence>
<comment type="subcellular location">
    <subcellularLocation>
        <location evidence="2">Cytoplasm</location>
    </subcellularLocation>
    <subcellularLocation>
        <location evidence="1">Nucleus envelope</location>
    </subcellularLocation>
</comment>
<evidence type="ECO:0000256" key="8">
    <source>
        <dbReference type="ARBA" id="ARBA00023242"/>
    </source>
</evidence>
<dbReference type="PANTHER" id="PTHR12363:SF42">
    <property type="entry name" value="TRANSPORTIN-3"/>
    <property type="match status" value="1"/>
</dbReference>
<dbReference type="Pfam" id="PF03810">
    <property type="entry name" value="IBN_N"/>
    <property type="match status" value="1"/>
</dbReference>
<evidence type="ECO:0000256" key="2">
    <source>
        <dbReference type="ARBA" id="ARBA00004496"/>
    </source>
</evidence>
<evidence type="ECO:0000256" key="1">
    <source>
        <dbReference type="ARBA" id="ARBA00004259"/>
    </source>
</evidence>
<evidence type="ECO:0000256" key="10">
    <source>
        <dbReference type="ARBA" id="ARBA00063116"/>
    </source>
</evidence>
<keyword evidence="8" id="KW-0539">Nucleus</keyword>
<dbReference type="PhylomeDB" id="A7SW84"/>
<dbReference type="FunFam" id="1.25.10.10:FF:000079">
    <property type="entry name" value="transportin-3 isoform X1"/>
    <property type="match status" value="1"/>
</dbReference>
<dbReference type="SUPFAM" id="SSF48371">
    <property type="entry name" value="ARM repeat"/>
    <property type="match status" value="1"/>
</dbReference>
<evidence type="ECO:0000256" key="7">
    <source>
        <dbReference type="ARBA" id="ARBA00022990"/>
    </source>
</evidence>
<dbReference type="Gene3D" id="1.25.10.10">
    <property type="entry name" value="Leucine-rich Repeat Variant"/>
    <property type="match status" value="1"/>
</dbReference>
<comment type="subunit">
    <text evidence="10">Interacts with (GTP-bound) Ran. Interacts with (phosphorylated) SFRS1 and SFRS2; leading to their nuclear import. Interacts with NUP62. Interacts with RBM4. Interacts with CPSF6, promoting its nuclear import.</text>
</comment>
<dbReference type="SMART" id="SM00913">
    <property type="entry name" value="IBN_N"/>
    <property type="match status" value="1"/>
</dbReference>
<dbReference type="OMA" id="LECITSW"/>
<evidence type="ECO:0000256" key="3">
    <source>
        <dbReference type="ARBA" id="ARBA00022448"/>
    </source>
</evidence>
<evidence type="ECO:0000256" key="11">
    <source>
        <dbReference type="ARBA" id="ARBA00067328"/>
    </source>
</evidence>
<dbReference type="eggNOG" id="KOG2081">
    <property type="taxonomic scope" value="Eukaryota"/>
</dbReference>
<accession>A7SW84</accession>
<evidence type="ECO:0000256" key="6">
    <source>
        <dbReference type="ARBA" id="ARBA00022927"/>
    </source>
</evidence>
<evidence type="ECO:0000313" key="14">
    <source>
        <dbReference type="Proteomes" id="UP000001593"/>
    </source>
</evidence>
<dbReference type="HOGENOM" id="CLU_005996_0_2_1"/>
<dbReference type="Pfam" id="PF24139">
    <property type="entry name" value="TPR_TNPO3_IPO13_4th"/>
    <property type="match status" value="1"/>
</dbReference>
<name>A7SW84_NEMVE</name>
<dbReference type="EMBL" id="DS469854">
    <property type="protein sequence ID" value="EDO32037.1"/>
    <property type="molecule type" value="Genomic_DNA"/>
</dbReference>
<dbReference type="STRING" id="45351.A7SW84"/>
<dbReference type="GO" id="GO:0005737">
    <property type="term" value="C:cytoplasm"/>
    <property type="evidence" value="ECO:0000318"/>
    <property type="project" value="GO_Central"/>
</dbReference>
<dbReference type="InterPro" id="IPR011989">
    <property type="entry name" value="ARM-like"/>
</dbReference>
<gene>
    <name evidence="13" type="ORF">NEMVEDRAFT_v1g174976</name>
</gene>
<dbReference type="InterPro" id="IPR051345">
    <property type="entry name" value="Importin_beta-like_NTR"/>
</dbReference>
<dbReference type="InterPro" id="IPR016024">
    <property type="entry name" value="ARM-type_fold"/>
</dbReference>
<proteinExistence type="predicted"/>
<dbReference type="Pfam" id="PF08389">
    <property type="entry name" value="Xpo1"/>
    <property type="match status" value="1"/>
</dbReference>
<protein>
    <recommendedName>
        <fullName evidence="11">Transportin-3</fullName>
    </recommendedName>
</protein>
<dbReference type="Pfam" id="PF24138">
    <property type="entry name" value="TPR_TNPO3_IPO13_2nd"/>
    <property type="match status" value="1"/>
</dbReference>
<organism evidence="13 14">
    <name type="scientific">Nematostella vectensis</name>
    <name type="common">Starlet sea anemone</name>
    <dbReference type="NCBI Taxonomy" id="45351"/>
    <lineage>
        <taxon>Eukaryota</taxon>
        <taxon>Metazoa</taxon>
        <taxon>Cnidaria</taxon>
        <taxon>Anthozoa</taxon>
        <taxon>Hexacorallia</taxon>
        <taxon>Actiniaria</taxon>
        <taxon>Edwardsiidae</taxon>
        <taxon>Nematostella</taxon>
    </lineage>
</organism>
<evidence type="ECO:0000259" key="12">
    <source>
        <dbReference type="SMART" id="SM00913"/>
    </source>
</evidence>
<dbReference type="Proteomes" id="UP000001593">
    <property type="component" value="Unassembled WGS sequence"/>
</dbReference>